<dbReference type="EMBL" id="AP026866">
    <property type="protein sequence ID" value="BDS06430.1"/>
    <property type="molecule type" value="Genomic_DNA"/>
</dbReference>
<feature type="chain" id="PRO_5043546332" description="DUF4034 domain-containing protein" evidence="2">
    <location>
        <begin position="21"/>
        <end position="503"/>
    </location>
</feature>
<organism evidence="3">
    <name type="scientific">Oceaniferula spumae</name>
    <dbReference type="NCBI Taxonomy" id="2979115"/>
    <lineage>
        <taxon>Bacteria</taxon>
        <taxon>Pseudomonadati</taxon>
        <taxon>Verrucomicrobiota</taxon>
        <taxon>Verrucomicrobiia</taxon>
        <taxon>Verrucomicrobiales</taxon>
        <taxon>Verrucomicrobiaceae</taxon>
        <taxon>Oceaniferula</taxon>
    </lineage>
</organism>
<evidence type="ECO:0000313" key="3">
    <source>
        <dbReference type="EMBL" id="BDS06430.1"/>
    </source>
</evidence>
<name>A0AAT9FKA2_9BACT</name>
<reference evidence="3" key="1">
    <citation type="submission" date="2024-07" db="EMBL/GenBank/DDBJ databases">
        <title>Complete genome sequence of Verrucomicrobiaceae bacterium NT6N.</title>
        <authorList>
            <person name="Huang C."/>
            <person name="Takami H."/>
            <person name="Hamasaki K."/>
        </authorList>
    </citation>
    <scope>NUCLEOTIDE SEQUENCE</scope>
    <source>
        <strain evidence="3">NT6N</strain>
    </source>
</reference>
<sequence>MSKKAWGRILLTHFAAVAVGAIVASYSSEEDSQSAGVDRPATRMNRAAPRTNIGAQELLAAYRDNEYNIEAIQRRNNAQQRTSDGPQGKTPEELAAMVTDFKSHMDEVIARLNSDVHSRPAPLYSWHTTSLVMTKWLANDPDAALTWLGSTDCEALWNDIYSLPLKGRYSDDPLGYYKLISDGWKKRNQGFAFKGLAQYCAMSKPEHIPTMLAAISPDEKKRFLSIATRTARPEDWRMWLDTLKDLGISESWRYDTAKFAALSLMQFQSKEQVGISDQVLEAVSGTELEALFNKQYTLSKSKWDEQVRSSQLHQLGKEDPIAAYTEWVKIKQASGMTEAQAQAWTLGQATWGREFITPHLQRVLLGEATVGEAFQEASKNISNAPPELAAAVTEKWYYDALIVAPEDTVRYALANNAEPVLRTAFDQLADSHDRSSHQKRTLLQQTMGTELWASHPNVKTKLKEQLKIYYSDNPQAATSWAQSLPTAEQQQFARQYLSELPTK</sequence>
<dbReference type="AlphaFoldDB" id="A0AAT9FKA2"/>
<feature type="signal peptide" evidence="2">
    <location>
        <begin position="1"/>
        <end position="20"/>
    </location>
</feature>
<proteinExistence type="predicted"/>
<protein>
    <recommendedName>
        <fullName evidence="4">DUF4034 domain-containing protein</fullName>
    </recommendedName>
</protein>
<accession>A0AAT9FKA2</accession>
<dbReference type="KEGG" id="osu:NT6N_14700"/>
<feature type="region of interest" description="Disordered" evidence="1">
    <location>
        <begin position="29"/>
        <end position="49"/>
    </location>
</feature>
<evidence type="ECO:0000256" key="2">
    <source>
        <dbReference type="SAM" id="SignalP"/>
    </source>
</evidence>
<gene>
    <name evidence="3" type="ORF">NT6N_14700</name>
</gene>
<evidence type="ECO:0000256" key="1">
    <source>
        <dbReference type="SAM" id="MobiDB-lite"/>
    </source>
</evidence>
<keyword evidence="2" id="KW-0732">Signal</keyword>
<evidence type="ECO:0008006" key="4">
    <source>
        <dbReference type="Google" id="ProtNLM"/>
    </source>
</evidence>